<keyword evidence="3" id="KW-1185">Reference proteome</keyword>
<dbReference type="Gene3D" id="1.25.40.10">
    <property type="entry name" value="Tetratricopeptide repeat domain"/>
    <property type="match status" value="4"/>
</dbReference>
<accession>A0A8H7QQQ9</accession>
<gene>
    <name evidence="2" type="ORF">INT47_009770</name>
</gene>
<dbReference type="AlphaFoldDB" id="A0A8H7QQQ9"/>
<dbReference type="SMART" id="SM00671">
    <property type="entry name" value="SEL1"/>
    <property type="match status" value="7"/>
</dbReference>
<reference evidence="2" key="1">
    <citation type="submission" date="2020-12" db="EMBL/GenBank/DDBJ databases">
        <title>Metabolic potential, ecology and presence of endohyphal bacteria is reflected in genomic diversity of Mucoromycotina.</title>
        <authorList>
            <person name="Muszewska A."/>
            <person name="Okrasinska A."/>
            <person name="Steczkiewicz K."/>
            <person name="Drgas O."/>
            <person name="Orlowska M."/>
            <person name="Perlinska-Lenart U."/>
            <person name="Aleksandrzak-Piekarczyk T."/>
            <person name="Szatraj K."/>
            <person name="Zielenkiewicz U."/>
            <person name="Pilsyk S."/>
            <person name="Malc E."/>
            <person name="Mieczkowski P."/>
            <person name="Kruszewska J.S."/>
            <person name="Biernat P."/>
            <person name="Pawlowska J."/>
        </authorList>
    </citation>
    <scope>NUCLEOTIDE SEQUENCE</scope>
    <source>
        <strain evidence="2">WA0000017839</strain>
    </source>
</reference>
<dbReference type="Pfam" id="PF08238">
    <property type="entry name" value="Sel1"/>
    <property type="match status" value="8"/>
</dbReference>
<comment type="caution">
    <text evidence="2">The sequence shown here is derived from an EMBL/GenBank/DDBJ whole genome shotgun (WGS) entry which is preliminary data.</text>
</comment>
<dbReference type="SUPFAM" id="SSF81901">
    <property type="entry name" value="HCP-like"/>
    <property type="match status" value="4"/>
</dbReference>
<sequence>MDKFVGDIGKVLYDAGIDFYNKKNYAPALSYFVHAAQLFNQPDAQYNVGHMCKEGYGTEKDYSEALYWLTKASENGRTEAMFEIGQLYLDENQKRSEQCETLLDSWPTKSVEEGYLAANLNLFVLYQDNPALPRHEYTMRWLRDTPVASSSSCSAYGLCKVITKYLKAHRYEGVTKYSNDPIYELALRWLVKAAENGVVAAMHQIGMLYLGGAGIKKQEETACQWLTRSAERNDLSSQLELGIFYQKSSAQRDYKKSMHWFEKAADTTTTTAGNNEQGKNIEKVAVAQYYIGMFYKYGLEVSVNYKLAWQWFGKSADNGCLLGKMEIGLMYYQGMYVLKDEERGISFLKSLVSHGHVYSQVELCCIYSKGTPGVCDYIPSMQWFLDKLDDATSQSWIGAMYLRGWGVEKNELIALQWFRKALDRGSTSKIENQDTHLVPLNWNEAVLWYKSSAAKNGNHLSPYGPAQCYLEDQGSVHETFANLNLLKSLAAQGNSQAQNSLGLMYIKGELIEQNYGAAMMWFEKAISNEENVDALRNIIDMHHNVLGAEKNPVLVLHYLLRLARAKAVIRNKKNLQTSTSNDTSTSTAINKSKHKNSVITSLEMTLHEDSVPQKEIKEEKEINVKETHTEEDPVKFFHVEDTSKFFHVENTSQSFYVEDTQKFFHAEESCSTQEEKSDMILRVEDRSCPA</sequence>
<dbReference type="EMBL" id="JAEPRD010000135">
    <property type="protein sequence ID" value="KAG2197054.1"/>
    <property type="molecule type" value="Genomic_DNA"/>
</dbReference>
<dbReference type="PANTHER" id="PTHR11102:SF160">
    <property type="entry name" value="ERAD-ASSOCIATED E3 UBIQUITIN-PROTEIN LIGASE COMPONENT HRD3"/>
    <property type="match status" value="1"/>
</dbReference>
<evidence type="ECO:0000313" key="3">
    <source>
        <dbReference type="Proteomes" id="UP000603453"/>
    </source>
</evidence>
<dbReference type="OrthoDB" id="2384430at2759"/>
<dbReference type="Proteomes" id="UP000603453">
    <property type="component" value="Unassembled WGS sequence"/>
</dbReference>
<protein>
    <recommendedName>
        <fullName evidence="4">HCP-like protein</fullName>
    </recommendedName>
</protein>
<dbReference type="InterPro" id="IPR050767">
    <property type="entry name" value="Sel1_AlgK"/>
</dbReference>
<organism evidence="2 3">
    <name type="scientific">Mucor saturninus</name>
    <dbReference type="NCBI Taxonomy" id="64648"/>
    <lineage>
        <taxon>Eukaryota</taxon>
        <taxon>Fungi</taxon>
        <taxon>Fungi incertae sedis</taxon>
        <taxon>Mucoromycota</taxon>
        <taxon>Mucoromycotina</taxon>
        <taxon>Mucoromycetes</taxon>
        <taxon>Mucorales</taxon>
        <taxon>Mucorineae</taxon>
        <taxon>Mucoraceae</taxon>
        <taxon>Mucor</taxon>
    </lineage>
</organism>
<proteinExistence type="inferred from homology"/>
<dbReference type="InterPro" id="IPR006597">
    <property type="entry name" value="Sel1-like"/>
</dbReference>
<evidence type="ECO:0000313" key="2">
    <source>
        <dbReference type="EMBL" id="KAG2197054.1"/>
    </source>
</evidence>
<evidence type="ECO:0008006" key="4">
    <source>
        <dbReference type="Google" id="ProtNLM"/>
    </source>
</evidence>
<dbReference type="PANTHER" id="PTHR11102">
    <property type="entry name" value="SEL-1-LIKE PROTEIN"/>
    <property type="match status" value="1"/>
</dbReference>
<comment type="similarity">
    <text evidence="1">Belongs to the sel-1 family.</text>
</comment>
<dbReference type="InterPro" id="IPR011990">
    <property type="entry name" value="TPR-like_helical_dom_sf"/>
</dbReference>
<name>A0A8H7QQQ9_9FUNG</name>
<evidence type="ECO:0000256" key="1">
    <source>
        <dbReference type="ARBA" id="ARBA00038101"/>
    </source>
</evidence>